<dbReference type="EMBL" id="BDGG01000001">
    <property type="protein sequence ID" value="GAU89472.1"/>
    <property type="molecule type" value="Genomic_DNA"/>
</dbReference>
<name>A0A1D1UP99_RAMVA</name>
<dbReference type="AlphaFoldDB" id="A0A1D1UP99"/>
<feature type="non-terminal residue" evidence="1">
    <location>
        <position position="105"/>
    </location>
</feature>
<evidence type="ECO:0000313" key="1">
    <source>
        <dbReference type="EMBL" id="GAU89472.1"/>
    </source>
</evidence>
<sequence length="105" mass="11797">MLGRTFAVCSRIVPRIVISIVVRLCTMHSTMKTTLNILPSPHGPPVASELKPTKSTSHICKYHFSDKTEKSAGSSFARSSFSSSVVSVKLSFLHFCIRIIFRRWR</sequence>
<accession>A0A1D1UP99</accession>
<dbReference type="Proteomes" id="UP000186922">
    <property type="component" value="Unassembled WGS sequence"/>
</dbReference>
<proteinExistence type="predicted"/>
<protein>
    <submittedName>
        <fullName evidence="1">Uncharacterized protein</fullName>
    </submittedName>
</protein>
<reference evidence="1 2" key="1">
    <citation type="journal article" date="2016" name="Nat. Commun.">
        <title>Extremotolerant tardigrade genome and improved radiotolerance of human cultured cells by tardigrade-unique protein.</title>
        <authorList>
            <person name="Hashimoto T."/>
            <person name="Horikawa D.D."/>
            <person name="Saito Y."/>
            <person name="Kuwahara H."/>
            <person name="Kozuka-Hata H."/>
            <person name="Shin-I T."/>
            <person name="Minakuchi Y."/>
            <person name="Ohishi K."/>
            <person name="Motoyama A."/>
            <person name="Aizu T."/>
            <person name="Enomoto A."/>
            <person name="Kondo K."/>
            <person name="Tanaka S."/>
            <person name="Hara Y."/>
            <person name="Koshikawa S."/>
            <person name="Sagara H."/>
            <person name="Miura T."/>
            <person name="Yokobori S."/>
            <person name="Miyagawa K."/>
            <person name="Suzuki Y."/>
            <person name="Kubo T."/>
            <person name="Oyama M."/>
            <person name="Kohara Y."/>
            <person name="Fujiyama A."/>
            <person name="Arakawa K."/>
            <person name="Katayama T."/>
            <person name="Toyoda A."/>
            <person name="Kunieda T."/>
        </authorList>
    </citation>
    <scope>NUCLEOTIDE SEQUENCE [LARGE SCALE GENOMIC DNA]</scope>
    <source>
        <strain evidence="1 2">YOKOZUNA-1</strain>
    </source>
</reference>
<gene>
    <name evidence="1" type="primary">RvY_02020</name>
    <name evidence="1" type="synonym">RvY_02020.1</name>
    <name evidence="1" type="ORF">RvY_02020-1</name>
</gene>
<comment type="caution">
    <text evidence="1">The sequence shown here is derived from an EMBL/GenBank/DDBJ whole genome shotgun (WGS) entry which is preliminary data.</text>
</comment>
<evidence type="ECO:0000313" key="2">
    <source>
        <dbReference type="Proteomes" id="UP000186922"/>
    </source>
</evidence>
<keyword evidence="2" id="KW-1185">Reference proteome</keyword>
<organism evidence="1 2">
    <name type="scientific">Ramazzottius varieornatus</name>
    <name type="common">Water bear</name>
    <name type="synonym">Tardigrade</name>
    <dbReference type="NCBI Taxonomy" id="947166"/>
    <lineage>
        <taxon>Eukaryota</taxon>
        <taxon>Metazoa</taxon>
        <taxon>Ecdysozoa</taxon>
        <taxon>Tardigrada</taxon>
        <taxon>Eutardigrada</taxon>
        <taxon>Parachela</taxon>
        <taxon>Hypsibioidea</taxon>
        <taxon>Ramazzottiidae</taxon>
        <taxon>Ramazzottius</taxon>
    </lineage>
</organism>